<feature type="region of interest" description="Disordered" evidence="1">
    <location>
        <begin position="1"/>
        <end position="121"/>
    </location>
</feature>
<dbReference type="EMBL" id="VIGI01000003">
    <property type="protein sequence ID" value="KAB8302826.1"/>
    <property type="molecule type" value="Genomic_DNA"/>
</dbReference>
<feature type="compositionally biased region" description="Low complexity" evidence="1">
    <location>
        <begin position="63"/>
        <end position="75"/>
    </location>
</feature>
<dbReference type="OrthoDB" id="194443at2759"/>
<accession>A0A5N6KGC5</accession>
<keyword evidence="3" id="KW-1185">Reference proteome</keyword>
<gene>
    <name evidence="2" type="ORF">EYC80_006169</name>
</gene>
<protein>
    <submittedName>
        <fullName evidence="2">Uncharacterized protein</fullName>
    </submittedName>
</protein>
<proteinExistence type="predicted"/>
<dbReference type="AlphaFoldDB" id="A0A5N6KGC5"/>
<feature type="compositionally biased region" description="Acidic residues" evidence="1">
    <location>
        <begin position="1"/>
        <end position="26"/>
    </location>
</feature>
<name>A0A5N6KGC5_MONLA</name>
<feature type="compositionally biased region" description="Polar residues" evidence="1">
    <location>
        <begin position="27"/>
        <end position="43"/>
    </location>
</feature>
<reference evidence="2 3" key="1">
    <citation type="submission" date="2019-06" db="EMBL/GenBank/DDBJ databases">
        <title>Genome Sequence of the Brown Rot Fungal Pathogen Monilinia laxa.</title>
        <authorList>
            <person name="De Miccolis Angelini R.M."/>
            <person name="Landi L."/>
            <person name="Abate D."/>
            <person name="Pollastro S."/>
            <person name="Romanazzi G."/>
            <person name="Faretra F."/>
        </authorList>
    </citation>
    <scope>NUCLEOTIDE SEQUENCE [LARGE SCALE GENOMIC DNA]</scope>
    <source>
        <strain evidence="2 3">Mlax316</strain>
    </source>
</reference>
<evidence type="ECO:0000256" key="1">
    <source>
        <dbReference type="SAM" id="MobiDB-lite"/>
    </source>
</evidence>
<organism evidence="2 3">
    <name type="scientific">Monilinia laxa</name>
    <name type="common">Brown rot fungus</name>
    <name type="synonym">Sclerotinia laxa</name>
    <dbReference type="NCBI Taxonomy" id="61186"/>
    <lineage>
        <taxon>Eukaryota</taxon>
        <taxon>Fungi</taxon>
        <taxon>Dikarya</taxon>
        <taxon>Ascomycota</taxon>
        <taxon>Pezizomycotina</taxon>
        <taxon>Leotiomycetes</taxon>
        <taxon>Helotiales</taxon>
        <taxon>Sclerotiniaceae</taxon>
        <taxon>Monilinia</taxon>
    </lineage>
</organism>
<dbReference type="Proteomes" id="UP000326757">
    <property type="component" value="Unassembled WGS sequence"/>
</dbReference>
<evidence type="ECO:0000313" key="2">
    <source>
        <dbReference type="EMBL" id="KAB8302826.1"/>
    </source>
</evidence>
<evidence type="ECO:0000313" key="3">
    <source>
        <dbReference type="Proteomes" id="UP000326757"/>
    </source>
</evidence>
<comment type="caution">
    <text evidence="2">The sequence shown here is derived from an EMBL/GenBank/DDBJ whole genome shotgun (WGS) entry which is preliminary data.</text>
</comment>
<sequence length="121" mass="13289">MDEGLFAFEEDDDYQTSNDEYGDETENQQWERCNMMQANQDEPASSDIPADQFLNSTYPVDPPSRSSSAPTTAPSNKALTYPKTFYAPTPPSSIAPSTAPSRKPPPKKCTSQKPPSPHSNS</sequence>